<proteinExistence type="predicted"/>
<comment type="caution">
    <text evidence="1">The sequence shown here is derived from an EMBL/GenBank/DDBJ whole genome shotgun (WGS) entry which is preliminary data.</text>
</comment>
<sequence length="363" mass="42547">MSQRELFLRLIQVSLWNQHSHFGPLDNVRYRALMQMADQQAVRGLVSNSILDETNAVILKRDNALETLRFDHENKQLNLKIDAGLSALVDLLDFHQIRFVVVKGQTIECLYPIRHLRIGGDIDFYVMPEDFERAKTLLQQEWNVKYDEGDANKHLEFIHNHVIFEMHYLLLHFASNRVQKEFDTIVKCTKIVRRKMNGISVPVLAPEFEILYTFLHLYHHFLEVGIGIRHLCDMAVLCHYHFSNGLDKHLLKSHLDKLGFTKAFSAFGAVCIQTLRLQENEFPIPVDANDYRFVEPIMAEIFLRGNMGVYFRKHAVRSGFAYFCESLYSKIHLYRLFYSLAPKETRALIWREIPTKILRALKL</sequence>
<protein>
    <recommendedName>
        <fullName evidence="3">Nucleotidyltransferase family protein</fullName>
    </recommendedName>
</protein>
<dbReference type="RefSeq" id="WP_006283495.1">
    <property type="nucleotide sequence ID" value="NZ_BPTR01000001.1"/>
</dbReference>
<dbReference type="Gene3D" id="3.30.460.40">
    <property type="match status" value="1"/>
</dbReference>
<evidence type="ECO:0000313" key="1">
    <source>
        <dbReference type="EMBL" id="GJG27424.1"/>
    </source>
</evidence>
<dbReference type="InterPro" id="IPR039498">
    <property type="entry name" value="NTP_transf_5"/>
</dbReference>
<dbReference type="Proteomes" id="UP000887043">
    <property type="component" value="Unassembled WGS sequence"/>
</dbReference>
<dbReference type="EMBL" id="BPTR01000001">
    <property type="protein sequence ID" value="GJG27424.1"/>
    <property type="molecule type" value="Genomic_DNA"/>
</dbReference>
<name>A0AA37HX92_SEGBR</name>
<organism evidence="1 2">
    <name type="scientific">Segatella bryantii</name>
    <name type="common">Prevotella bryantii</name>
    <dbReference type="NCBI Taxonomy" id="77095"/>
    <lineage>
        <taxon>Bacteria</taxon>
        <taxon>Pseudomonadati</taxon>
        <taxon>Bacteroidota</taxon>
        <taxon>Bacteroidia</taxon>
        <taxon>Bacteroidales</taxon>
        <taxon>Prevotellaceae</taxon>
        <taxon>Segatella</taxon>
    </lineage>
</organism>
<gene>
    <name evidence="1" type="ORF">PRRU23_11240</name>
</gene>
<reference evidence="1" key="1">
    <citation type="submission" date="2021-08" db="EMBL/GenBank/DDBJ databases">
        <title>Prevotella lacticifex sp. nov., isolated from rumen of cow.</title>
        <authorList>
            <person name="Shinkai T."/>
            <person name="Ikeyama N."/>
            <person name="Kumagai M."/>
            <person name="Ohmori H."/>
            <person name="Sakamoto M."/>
            <person name="Ohkuma M."/>
            <person name="Mitsumori M."/>
        </authorList>
    </citation>
    <scope>NUCLEOTIDE SEQUENCE</scope>
    <source>
        <strain evidence="1">DSM 11371</strain>
    </source>
</reference>
<accession>A0AA37HX92</accession>
<dbReference type="Pfam" id="PF14907">
    <property type="entry name" value="NTP_transf_5"/>
    <property type="match status" value="1"/>
</dbReference>
<evidence type="ECO:0000313" key="2">
    <source>
        <dbReference type="Proteomes" id="UP000887043"/>
    </source>
</evidence>
<dbReference type="AlphaFoldDB" id="A0AA37HX92"/>
<evidence type="ECO:0008006" key="3">
    <source>
        <dbReference type="Google" id="ProtNLM"/>
    </source>
</evidence>